<evidence type="ECO:0000313" key="1">
    <source>
        <dbReference type="EMBL" id="EFN78259.1"/>
    </source>
</evidence>
<dbReference type="InParanoid" id="E2C1C4"/>
<gene>
    <name evidence="1" type="ORF">EAI_01593</name>
</gene>
<evidence type="ECO:0000313" key="2">
    <source>
        <dbReference type="Proteomes" id="UP000008237"/>
    </source>
</evidence>
<feature type="non-terminal residue" evidence="1">
    <location>
        <position position="32"/>
    </location>
</feature>
<accession>E2C1C4</accession>
<dbReference type="EMBL" id="GL451919">
    <property type="protein sequence ID" value="EFN78259.1"/>
    <property type="molecule type" value="Genomic_DNA"/>
</dbReference>
<name>E2C1C4_HARSA</name>
<proteinExistence type="predicted"/>
<sequence length="32" mass="4120">DFQHKIYLKRWRSMELFFNRILFIDESSFTNH</sequence>
<keyword evidence="2" id="KW-1185">Reference proteome</keyword>
<organism evidence="2">
    <name type="scientific">Harpegnathos saltator</name>
    <name type="common">Jerdon's jumping ant</name>
    <dbReference type="NCBI Taxonomy" id="610380"/>
    <lineage>
        <taxon>Eukaryota</taxon>
        <taxon>Metazoa</taxon>
        <taxon>Ecdysozoa</taxon>
        <taxon>Arthropoda</taxon>
        <taxon>Hexapoda</taxon>
        <taxon>Insecta</taxon>
        <taxon>Pterygota</taxon>
        <taxon>Neoptera</taxon>
        <taxon>Endopterygota</taxon>
        <taxon>Hymenoptera</taxon>
        <taxon>Apocrita</taxon>
        <taxon>Aculeata</taxon>
        <taxon>Formicoidea</taxon>
        <taxon>Formicidae</taxon>
        <taxon>Ponerinae</taxon>
        <taxon>Ponerini</taxon>
        <taxon>Harpegnathos</taxon>
    </lineage>
</organism>
<reference evidence="1 2" key="1">
    <citation type="journal article" date="2010" name="Science">
        <title>Genomic comparison of the ants Camponotus floridanus and Harpegnathos saltator.</title>
        <authorList>
            <person name="Bonasio R."/>
            <person name="Zhang G."/>
            <person name="Ye C."/>
            <person name="Mutti N.S."/>
            <person name="Fang X."/>
            <person name="Qin N."/>
            <person name="Donahue G."/>
            <person name="Yang P."/>
            <person name="Li Q."/>
            <person name="Li C."/>
            <person name="Zhang P."/>
            <person name="Huang Z."/>
            <person name="Berger S.L."/>
            <person name="Reinberg D."/>
            <person name="Wang J."/>
            <person name="Liebig J."/>
        </authorList>
    </citation>
    <scope>NUCLEOTIDE SEQUENCE [LARGE SCALE GENOMIC DNA]</scope>
    <source>
        <strain evidence="1 2">R22 G/1</strain>
    </source>
</reference>
<dbReference type="AlphaFoldDB" id="E2C1C4"/>
<protein>
    <submittedName>
        <fullName evidence="1">Uncharacterized protein</fullName>
    </submittedName>
</protein>
<feature type="non-terminal residue" evidence="1">
    <location>
        <position position="1"/>
    </location>
</feature>
<dbReference type="Proteomes" id="UP000008237">
    <property type="component" value="Unassembled WGS sequence"/>
</dbReference>